<protein>
    <recommendedName>
        <fullName evidence="5">Membrane lipoprotein</fullName>
    </recommendedName>
</protein>
<dbReference type="Gramene" id="TraesCAD_scaffold_122118_01G000300.1">
    <property type="protein sequence ID" value="TraesCAD_scaffold_122118_01G000300.1"/>
    <property type="gene ID" value="TraesCAD_scaffold_122118_01G000300"/>
</dbReference>
<keyword evidence="2" id="KW-1133">Transmembrane helix</keyword>
<dbReference type="Gramene" id="TraesWEE_scaffold_124374_01G000100.1">
    <property type="protein sequence ID" value="TraesWEE_scaffold_124374_01G000100.1"/>
    <property type="gene ID" value="TraesWEE_scaffold_124374_01G000100"/>
</dbReference>
<dbReference type="Gramene" id="TraesRN5D0100335000.1">
    <property type="protein sequence ID" value="TraesRN5D0100335000.1"/>
    <property type="gene ID" value="TraesRN5D0100335000"/>
</dbReference>
<dbReference type="AlphaFoldDB" id="A0A3B6MPQ8"/>
<reference evidence="3" key="1">
    <citation type="submission" date="2018-08" db="EMBL/GenBank/DDBJ databases">
        <authorList>
            <person name="Rossello M."/>
        </authorList>
    </citation>
    <scope>NUCLEOTIDE SEQUENCE [LARGE SCALE GENOMIC DNA]</scope>
    <source>
        <strain evidence="3">cv. Chinese Spring</strain>
    </source>
</reference>
<sequence length="162" mass="17058">MGQPDQARPPGSACVWVVAVLLLLAVFAGGGCLVLYVTLPPAEVPQWLPIAGLALVALPWAFWIATCAYSCCCSRSSPPAQAAGAVERQPLRSAAVVPLPSSTNIKSALSKKHRRSPAASTNNAWRVHFGESIVLGDEEKDDTSSVNSHESEAPLAYSEHPS</sequence>
<evidence type="ECO:0000256" key="1">
    <source>
        <dbReference type="SAM" id="MobiDB-lite"/>
    </source>
</evidence>
<dbReference type="Gramene" id="TraesPARA_EIv1.0_1794340.1">
    <property type="protein sequence ID" value="TraesPARA_EIv1.0_1794340.1.CDS1"/>
    <property type="gene ID" value="TraesPARA_EIv1.0_1794340"/>
</dbReference>
<evidence type="ECO:0000313" key="4">
    <source>
        <dbReference type="Proteomes" id="UP000019116"/>
    </source>
</evidence>
<organism evidence="3">
    <name type="scientific">Triticum aestivum</name>
    <name type="common">Wheat</name>
    <dbReference type="NCBI Taxonomy" id="4565"/>
    <lineage>
        <taxon>Eukaryota</taxon>
        <taxon>Viridiplantae</taxon>
        <taxon>Streptophyta</taxon>
        <taxon>Embryophyta</taxon>
        <taxon>Tracheophyta</taxon>
        <taxon>Spermatophyta</taxon>
        <taxon>Magnoliopsida</taxon>
        <taxon>Liliopsida</taxon>
        <taxon>Poales</taxon>
        <taxon>Poaceae</taxon>
        <taxon>BOP clade</taxon>
        <taxon>Pooideae</taxon>
        <taxon>Triticodae</taxon>
        <taxon>Triticeae</taxon>
        <taxon>Triticinae</taxon>
        <taxon>Triticum</taxon>
    </lineage>
</organism>
<feature type="transmembrane region" description="Helical" evidence="2">
    <location>
        <begin position="46"/>
        <end position="65"/>
    </location>
</feature>
<feature type="transmembrane region" description="Helical" evidence="2">
    <location>
        <begin position="15"/>
        <end position="39"/>
    </location>
</feature>
<dbReference type="Gramene" id="TraesCLE_scaffold_028883_01G000100.1">
    <property type="protein sequence ID" value="TraesCLE_scaffold_028883_01G000100.1"/>
    <property type="gene ID" value="TraesCLE_scaffold_028883_01G000100"/>
</dbReference>
<dbReference type="Proteomes" id="UP000019116">
    <property type="component" value="Chromosome 5D"/>
</dbReference>
<dbReference type="EnsemblPlants" id="TraesCS5D02G125800.1">
    <property type="protein sequence ID" value="TraesCS5D02G125800.1.cds1"/>
    <property type="gene ID" value="TraesCS5D02G125800"/>
</dbReference>
<name>A0A3B6MPQ8_WHEAT</name>
<keyword evidence="2" id="KW-0472">Membrane</keyword>
<evidence type="ECO:0008006" key="5">
    <source>
        <dbReference type="Google" id="ProtNLM"/>
    </source>
</evidence>
<dbReference type="Gramene" id="TraesCS5D03G0318400.1">
    <property type="protein sequence ID" value="TraesCS5D03G0318400.1.CDS1"/>
    <property type="gene ID" value="TraesCS5D03G0318400"/>
</dbReference>
<proteinExistence type="predicted"/>
<evidence type="ECO:0000256" key="2">
    <source>
        <dbReference type="SAM" id="Phobius"/>
    </source>
</evidence>
<dbReference type="PANTHER" id="PTHR34964:SF12">
    <property type="entry name" value="OS12G0182000 PROTEIN"/>
    <property type="match status" value="1"/>
</dbReference>
<reference evidence="3" key="2">
    <citation type="submission" date="2018-10" db="UniProtKB">
        <authorList>
            <consortium name="EnsemblPlants"/>
        </authorList>
    </citation>
    <scope>IDENTIFICATION</scope>
</reference>
<feature type="region of interest" description="Disordered" evidence="1">
    <location>
        <begin position="137"/>
        <end position="162"/>
    </location>
</feature>
<accession>A0A3B6MPQ8</accession>
<dbReference type="OMA" id="TIDMENH"/>
<dbReference type="Gramene" id="TraesCS5D02G125800.1">
    <property type="protein sequence ID" value="TraesCS5D02G125800.1.cds1"/>
    <property type="gene ID" value="TraesCS5D02G125800"/>
</dbReference>
<dbReference type="OrthoDB" id="784693at2759"/>
<keyword evidence="2" id="KW-0812">Transmembrane</keyword>
<dbReference type="SMR" id="A0A3B6MPQ8"/>
<evidence type="ECO:0000313" key="3">
    <source>
        <dbReference type="EnsemblPlants" id="TraesCS5D02G125800.1.cds1"/>
    </source>
</evidence>
<keyword evidence="4" id="KW-1185">Reference proteome</keyword>
<dbReference type="Gramene" id="TraesROB_scaffold_003076_01G000300.1">
    <property type="protein sequence ID" value="TraesROB_scaffold_003076_01G000300.1"/>
    <property type="gene ID" value="TraesROB_scaffold_003076_01G000300"/>
</dbReference>
<dbReference type="PANTHER" id="PTHR34964">
    <property type="entry name" value="MEMBRANE LIPOPROTEIN-RELATED"/>
    <property type="match status" value="1"/>
</dbReference>